<gene>
    <name evidence="3" type="ORF">A2462_03595</name>
</gene>
<evidence type="ECO:0000313" key="4">
    <source>
        <dbReference type="Proteomes" id="UP000177309"/>
    </source>
</evidence>
<comment type="caution">
    <text evidence="3">The sequence shown here is derived from an EMBL/GenBank/DDBJ whole genome shotgun (WGS) entry which is preliminary data.</text>
</comment>
<reference evidence="3 4" key="1">
    <citation type="journal article" date="2016" name="Nat. Commun.">
        <title>Thousands of microbial genomes shed light on interconnected biogeochemical processes in an aquifer system.</title>
        <authorList>
            <person name="Anantharaman K."/>
            <person name="Brown C.T."/>
            <person name="Hug L.A."/>
            <person name="Sharon I."/>
            <person name="Castelle C.J."/>
            <person name="Probst A.J."/>
            <person name="Thomas B.C."/>
            <person name="Singh A."/>
            <person name="Wilkins M.J."/>
            <person name="Karaoz U."/>
            <person name="Brodie E.L."/>
            <person name="Williams K.H."/>
            <person name="Hubbard S.S."/>
            <person name="Banfield J.F."/>
        </authorList>
    </citation>
    <scope>NUCLEOTIDE SEQUENCE [LARGE SCALE GENOMIC DNA]</scope>
</reference>
<dbReference type="EMBL" id="MEUI01000041">
    <property type="protein sequence ID" value="OGC32984.1"/>
    <property type="molecule type" value="Genomic_DNA"/>
</dbReference>
<feature type="region of interest" description="Disordered" evidence="1">
    <location>
        <begin position="442"/>
        <end position="462"/>
    </location>
</feature>
<name>A0A1F4TJW3_UNCSA</name>
<dbReference type="Proteomes" id="UP000177309">
    <property type="component" value="Unassembled WGS sequence"/>
</dbReference>
<keyword evidence="2" id="KW-1133">Transmembrane helix</keyword>
<evidence type="ECO:0000256" key="2">
    <source>
        <dbReference type="SAM" id="Phobius"/>
    </source>
</evidence>
<protein>
    <submittedName>
        <fullName evidence="3">Uncharacterized protein</fullName>
    </submittedName>
</protein>
<organism evidence="3 4">
    <name type="scientific">candidate division WOR-1 bacterium RIFOXYC2_FULL_41_25</name>
    <dbReference type="NCBI Taxonomy" id="1802586"/>
    <lineage>
        <taxon>Bacteria</taxon>
        <taxon>Bacillati</taxon>
        <taxon>Saganbacteria</taxon>
    </lineage>
</organism>
<evidence type="ECO:0000313" key="3">
    <source>
        <dbReference type="EMBL" id="OGC32984.1"/>
    </source>
</evidence>
<feature type="transmembrane region" description="Helical" evidence="2">
    <location>
        <begin position="361"/>
        <end position="381"/>
    </location>
</feature>
<proteinExistence type="predicted"/>
<dbReference type="InterPro" id="IPR016024">
    <property type="entry name" value="ARM-type_fold"/>
</dbReference>
<dbReference type="SUPFAM" id="SSF48371">
    <property type="entry name" value="ARM repeat"/>
    <property type="match status" value="1"/>
</dbReference>
<sequence>MINRYSRYSAHKGRDTSLAQSLRSRAAEGQFKARGSHPLNQAIRQKVAKQTLLDLAKLLKDRPRAVLTEEVLGNVISRLAMLSRSPNPLMWENEDKEIALIFKTNNIPTHLRAKVHLKLLHLFRQSHFSVKSLMFNCLLALNCRQMLHRPLLIEALADVFTCEAARKEIAKTFNLDAIFREILGRLSDPNPWQKVLWEAAYALGNLARLDFVRLFSFFDESEPIWERLIRPDQLIKSFEKVPEEQTQTVWEKLCLILKKTDLKAAEFAAGSLTHLNYEPEQTLKLIEERFAEVEDRPFYVKRAIESLEEEIAQQKAKQTKPRDQQRIVDLFPVKWVERETTIDSDQPLAGVRKTQSRIRSLVFFFLLVFGVLGCVGYHFLFGQDKTSSKTPVTEVKKDSQSEPSEETQESSDSSPAVKRPGSLVAASSRTAAIRGFSADYDASNRPGFESETPETEESVEEKEERLLISPPVIMAKTNAPLGSYLALTTYWKLTQRGFAVDKKASESYSYIVPGDQDCWQVRQVVNYKQEILLLRTNWGRPDCRQQYFNQNGYHFPDYYWRSQLGCPQYNSGKGAYSLSTDDLQVDEGVVGYNICQTLKESKPKHPLALQVPKGTDFTEQQQALFESLKWSATKRLSDYQTITRLVENLKQDKDYGLNQKAEQKVRELQKNILRLL</sequence>
<evidence type="ECO:0000256" key="1">
    <source>
        <dbReference type="SAM" id="MobiDB-lite"/>
    </source>
</evidence>
<dbReference type="AlphaFoldDB" id="A0A1F4TJW3"/>
<keyword evidence="2" id="KW-0472">Membrane</keyword>
<accession>A0A1F4TJW3</accession>
<feature type="region of interest" description="Disordered" evidence="1">
    <location>
        <begin position="390"/>
        <end position="425"/>
    </location>
</feature>
<feature type="compositionally biased region" description="Acidic residues" evidence="1">
    <location>
        <begin position="451"/>
        <end position="461"/>
    </location>
</feature>
<keyword evidence="2" id="KW-0812">Transmembrane</keyword>